<name>A0A1H8D972_9RHOB</name>
<dbReference type="CDD" id="cd16936">
    <property type="entry name" value="HATPase_RsbW-like"/>
    <property type="match status" value="1"/>
</dbReference>
<dbReference type="PANTHER" id="PTHR35526:SF3">
    <property type="entry name" value="ANTI-SIGMA-F FACTOR RSBW"/>
    <property type="match status" value="1"/>
</dbReference>
<evidence type="ECO:0000259" key="2">
    <source>
        <dbReference type="Pfam" id="PF13581"/>
    </source>
</evidence>
<keyword evidence="3" id="KW-0808">Transferase</keyword>
<evidence type="ECO:0000313" key="4">
    <source>
        <dbReference type="Proteomes" id="UP000199372"/>
    </source>
</evidence>
<dbReference type="InterPro" id="IPR003594">
    <property type="entry name" value="HATPase_dom"/>
</dbReference>
<dbReference type="Proteomes" id="UP000199372">
    <property type="component" value="Unassembled WGS sequence"/>
</dbReference>
<feature type="domain" description="Histidine kinase/HSP90-like ATPase" evidence="2">
    <location>
        <begin position="31"/>
        <end position="152"/>
    </location>
</feature>
<dbReference type="PANTHER" id="PTHR35526">
    <property type="entry name" value="ANTI-SIGMA-F FACTOR RSBW-RELATED"/>
    <property type="match status" value="1"/>
</dbReference>
<dbReference type="OrthoDB" id="9792240at2"/>
<dbReference type="SUPFAM" id="SSF55874">
    <property type="entry name" value="ATPase domain of HSP90 chaperone/DNA topoisomerase II/histidine kinase"/>
    <property type="match status" value="1"/>
</dbReference>
<keyword evidence="1" id="KW-0723">Serine/threonine-protein kinase</keyword>
<dbReference type="AlphaFoldDB" id="A0A1H8D972"/>
<sequence>MPSDQGRRPVREGPIDCAYSDDGVRVVLDGSPRTVRAALAVTLGALAPLRLSRDTIQSLELVLAEVMNNIVEHAYADVPSGRIELRVDLRNGALSCQTLDDGAPLPRGLVPDPPRPEPADAPQGGFGWLLIKSLVSDLDYVRAGRRNRLRFRLPVVQAA</sequence>
<dbReference type="InterPro" id="IPR050267">
    <property type="entry name" value="Anti-sigma-factor_SerPK"/>
</dbReference>
<evidence type="ECO:0000313" key="3">
    <source>
        <dbReference type="EMBL" id="SEN03911.1"/>
    </source>
</evidence>
<gene>
    <name evidence="3" type="ORF">SAMN04488011_102263</name>
</gene>
<keyword evidence="4" id="KW-1185">Reference proteome</keyword>
<accession>A0A1H8D972</accession>
<organism evidence="3 4">
    <name type="scientific">Palleronia pelagia</name>
    <dbReference type="NCBI Taxonomy" id="387096"/>
    <lineage>
        <taxon>Bacteria</taxon>
        <taxon>Pseudomonadati</taxon>
        <taxon>Pseudomonadota</taxon>
        <taxon>Alphaproteobacteria</taxon>
        <taxon>Rhodobacterales</taxon>
        <taxon>Roseobacteraceae</taxon>
        <taxon>Palleronia</taxon>
    </lineage>
</organism>
<dbReference type="Pfam" id="PF13581">
    <property type="entry name" value="HATPase_c_2"/>
    <property type="match status" value="1"/>
</dbReference>
<evidence type="ECO:0000256" key="1">
    <source>
        <dbReference type="ARBA" id="ARBA00022527"/>
    </source>
</evidence>
<protein>
    <submittedName>
        <fullName evidence="3">Serine/threonine-protein kinase RsbW</fullName>
    </submittedName>
</protein>
<dbReference type="GO" id="GO:0004674">
    <property type="term" value="F:protein serine/threonine kinase activity"/>
    <property type="evidence" value="ECO:0007669"/>
    <property type="project" value="UniProtKB-KW"/>
</dbReference>
<dbReference type="Gene3D" id="3.30.565.10">
    <property type="entry name" value="Histidine kinase-like ATPase, C-terminal domain"/>
    <property type="match status" value="1"/>
</dbReference>
<dbReference type="RefSeq" id="WP_091844601.1">
    <property type="nucleotide sequence ID" value="NZ_FOCM01000002.1"/>
</dbReference>
<keyword evidence="3" id="KW-0418">Kinase</keyword>
<dbReference type="EMBL" id="FOCM01000002">
    <property type="protein sequence ID" value="SEN03911.1"/>
    <property type="molecule type" value="Genomic_DNA"/>
</dbReference>
<dbReference type="InterPro" id="IPR036890">
    <property type="entry name" value="HATPase_C_sf"/>
</dbReference>
<reference evidence="4" key="1">
    <citation type="submission" date="2016-10" db="EMBL/GenBank/DDBJ databases">
        <authorList>
            <person name="Varghese N."/>
            <person name="Submissions S."/>
        </authorList>
    </citation>
    <scope>NUCLEOTIDE SEQUENCE [LARGE SCALE GENOMIC DNA]</scope>
    <source>
        <strain evidence="4">DSM 26893</strain>
    </source>
</reference>
<proteinExistence type="predicted"/>